<evidence type="ECO:0000313" key="16">
    <source>
        <dbReference type="Proteomes" id="UP000472265"/>
    </source>
</evidence>
<feature type="compositionally biased region" description="Acidic residues" evidence="13">
    <location>
        <begin position="749"/>
        <end position="767"/>
    </location>
</feature>
<keyword evidence="6" id="KW-0862">Zinc</keyword>
<evidence type="ECO:0000256" key="9">
    <source>
        <dbReference type="ARBA" id="ARBA00023163"/>
    </source>
</evidence>
<dbReference type="Pfam" id="PF00096">
    <property type="entry name" value="zf-C2H2"/>
    <property type="match status" value="7"/>
</dbReference>
<accession>A0A671TLR4</accession>
<dbReference type="InterPro" id="IPR044822">
    <property type="entry name" value="Myb_DNA-bind_4"/>
</dbReference>
<sequence>MDTNSKYHWSEEETACFLSLWSSTEVQNKLEGTTRTKPVFEQIQREMAAAGYNRTIEQISNKLKKLKMEYRDQKKGPRRRRNPHFEILESVLGTRPACQQTGPLNSETAMFEVTVDYPTDDMLVQTSTLSDAPLCSWSTAEVQALVTLWADPSVQEELLLSTRNTRVYTHLSDKLASLGFNKAPNKCREKIKKLKQEYKRIKNSQQEGGRTNTRSSVWFAIMDDVLSSKAVEERWSGTTEPSLFSQTQSVMDVGSGNGTQWLPDEVQVLLTLWAQPNIQQQLLTTATNNDVFEYLSSELAFVGFNKTAQQCSLKVTKLKEEYRKIKEVQLIQGINSNWFAILDRVLGPGEETSAEVDSSDVLTRPKSPENACVKDVLQVVWTSEEVEVLLSQWAEESVQEQLTLTPRNERVFAQLSSDLATQGFDKTTSQCMSKLRLLKQKYRQLKEQKDSEKQKSRWFAIMDKVLRRHETETETHTAAGVMQSASASLQTSQPDLSGTVEDLGCRLSISSLRLLVPTLRLMCAFAWQVVQSCNVLHYGKVEELVRLVTELAPDLLTPREKVQVLLKLRARTVLELCRSESTANLLNVQPHLEVIQNLTVGSSCDQEEQEELWNSKSNFEEVVHVLLDDREQRRIFFKEVFPIHYGQQYEATLHALVWKFVFRLDHLLPVPDIKQTAEWLSKVPSVMDECGRLALETVQLKELLNFHQQQSGSTNKCYSQTRNMFLPRLSVPPKPNAKQLPSEQLESSAGDDDEGQFDYSEDEEPTEENQTGIDVNLEDWGQGDEDLKLKDEESDHLITADCPDLNKQSQSKLQTCSLCPYSDSQVSGLLQHIRKAHLNLEPGQCQSEEPDSGNTPQNVGANTCAAGMSNATNTCKYCAKVFKSVSTLNGHIKTHTLPFQCDKCDKKYSSREHLNVHRRIHTGETPFLCSTCGRGFRSVYSLRLHVRIHTGDRRYTCHICGKTSIQHLMRHMRMHRGEKNFLCTECGKAFLSSGELRLHMRYHTGERPYTCKHCGKGFIAKCHLTVHMRKHTGETPYRCSLCPKSFKTFKGRKRHMKIHLSKKSFQCLKCGKIFRQEDTFKTHVQTHE</sequence>
<dbReference type="GO" id="GO:0003677">
    <property type="term" value="F:DNA binding"/>
    <property type="evidence" value="ECO:0007669"/>
    <property type="project" value="UniProtKB-KW"/>
</dbReference>
<dbReference type="GeneTree" id="ENSGT00940000154446"/>
<evidence type="ECO:0000256" key="11">
    <source>
        <dbReference type="PROSITE-ProRule" id="PRU00042"/>
    </source>
</evidence>
<evidence type="ECO:0000256" key="2">
    <source>
        <dbReference type="ARBA" id="ARBA00006991"/>
    </source>
</evidence>
<dbReference type="InterPro" id="IPR036236">
    <property type="entry name" value="Znf_C2H2_sf"/>
</dbReference>
<dbReference type="FunFam" id="3.30.160.60:FF:001325">
    <property type="entry name" value="zinc finger protein 200"/>
    <property type="match status" value="1"/>
</dbReference>
<dbReference type="PROSITE" id="PS50157">
    <property type="entry name" value="ZINC_FINGER_C2H2_2"/>
    <property type="match status" value="9"/>
</dbReference>
<evidence type="ECO:0000259" key="14">
    <source>
        <dbReference type="PROSITE" id="PS50157"/>
    </source>
</evidence>
<dbReference type="FunFam" id="3.30.160.60:FF:000193">
    <property type="entry name" value="Zinc finger protein 300"/>
    <property type="match status" value="1"/>
</dbReference>
<evidence type="ECO:0000256" key="10">
    <source>
        <dbReference type="ARBA" id="ARBA00023242"/>
    </source>
</evidence>
<evidence type="ECO:0000256" key="5">
    <source>
        <dbReference type="ARBA" id="ARBA00022771"/>
    </source>
</evidence>
<feature type="region of interest" description="Disordered" evidence="13">
    <location>
        <begin position="728"/>
        <end position="779"/>
    </location>
</feature>
<dbReference type="GO" id="GO:0005634">
    <property type="term" value="C:nucleus"/>
    <property type="evidence" value="ECO:0007669"/>
    <property type="project" value="UniProtKB-SubCell"/>
</dbReference>
<dbReference type="AlphaFoldDB" id="A0A671TLR4"/>
<dbReference type="SMART" id="SM00355">
    <property type="entry name" value="ZnF_C2H2"/>
    <property type="match status" value="9"/>
</dbReference>
<organism evidence="15 16">
    <name type="scientific">Sparus aurata</name>
    <name type="common">Gilthead sea bream</name>
    <dbReference type="NCBI Taxonomy" id="8175"/>
    <lineage>
        <taxon>Eukaryota</taxon>
        <taxon>Metazoa</taxon>
        <taxon>Chordata</taxon>
        <taxon>Craniata</taxon>
        <taxon>Vertebrata</taxon>
        <taxon>Euteleostomi</taxon>
        <taxon>Actinopterygii</taxon>
        <taxon>Neopterygii</taxon>
        <taxon>Teleostei</taxon>
        <taxon>Neoteleostei</taxon>
        <taxon>Acanthomorphata</taxon>
        <taxon>Eupercaria</taxon>
        <taxon>Spariformes</taxon>
        <taxon>Sparidae</taxon>
        <taxon>Sparus</taxon>
    </lineage>
</organism>
<dbReference type="SUPFAM" id="SSF57667">
    <property type="entry name" value="beta-beta-alpha zinc fingers"/>
    <property type="match status" value="4"/>
</dbReference>
<feature type="domain" description="C2H2-type" evidence="14">
    <location>
        <begin position="1065"/>
        <end position="1088"/>
    </location>
</feature>
<keyword evidence="16" id="KW-1185">Reference proteome</keyword>
<reference evidence="15" key="1">
    <citation type="submission" date="2021-04" db="EMBL/GenBank/DDBJ databases">
        <authorList>
            <consortium name="Wellcome Sanger Institute Data Sharing"/>
        </authorList>
    </citation>
    <scope>NUCLEOTIDE SEQUENCE [LARGE SCALE GENOMIC DNA]</scope>
</reference>
<feature type="domain" description="C2H2-type" evidence="14">
    <location>
        <begin position="927"/>
        <end position="954"/>
    </location>
</feature>
<evidence type="ECO:0000256" key="6">
    <source>
        <dbReference type="ARBA" id="ARBA00022833"/>
    </source>
</evidence>
<dbReference type="RefSeq" id="XP_030295825.1">
    <property type="nucleotide sequence ID" value="XM_030439965.1"/>
</dbReference>
<dbReference type="GO" id="GO:0008270">
    <property type="term" value="F:zinc ion binding"/>
    <property type="evidence" value="ECO:0007669"/>
    <property type="project" value="UniProtKB-KW"/>
</dbReference>
<feature type="domain" description="C2H2-type" evidence="14">
    <location>
        <begin position="899"/>
        <end position="926"/>
    </location>
</feature>
<keyword evidence="12" id="KW-0175">Coiled coil</keyword>
<dbReference type="Pfam" id="PF13837">
    <property type="entry name" value="Myb_DNA-bind_4"/>
    <property type="match status" value="4"/>
</dbReference>
<reference evidence="15" key="3">
    <citation type="submission" date="2025-09" db="UniProtKB">
        <authorList>
            <consortium name="Ensembl"/>
        </authorList>
    </citation>
    <scope>IDENTIFICATION</scope>
</reference>
<comment type="similarity">
    <text evidence="2">Belongs to the krueppel C2H2-type zinc-finger protein family.</text>
</comment>
<dbReference type="FunFam" id="3.30.160.60:FF:000100">
    <property type="entry name" value="Zinc finger 45-like"/>
    <property type="match status" value="1"/>
</dbReference>
<protein>
    <submittedName>
        <fullName evidence="15">Uncharacterized LOC115595449</fullName>
    </submittedName>
</protein>
<comment type="subcellular location">
    <subcellularLocation>
        <location evidence="1">Nucleus</location>
    </subcellularLocation>
</comment>
<keyword evidence="4" id="KW-0677">Repeat</keyword>
<evidence type="ECO:0000256" key="3">
    <source>
        <dbReference type="ARBA" id="ARBA00022723"/>
    </source>
</evidence>
<dbReference type="FunFam" id="3.30.160.60:FF:001228">
    <property type="entry name" value="Zinc finger protein 236"/>
    <property type="match status" value="1"/>
</dbReference>
<feature type="domain" description="C2H2-type" evidence="14">
    <location>
        <begin position="955"/>
        <end position="980"/>
    </location>
</feature>
<evidence type="ECO:0000256" key="1">
    <source>
        <dbReference type="ARBA" id="ARBA00004123"/>
    </source>
</evidence>
<dbReference type="Ensembl" id="ENSSAUT00010003143.1">
    <property type="protein sequence ID" value="ENSSAUP00010002958.1"/>
    <property type="gene ID" value="ENSSAUG00010001489.1"/>
</dbReference>
<dbReference type="CDD" id="cd11657">
    <property type="entry name" value="TIN2_N"/>
    <property type="match status" value="1"/>
</dbReference>
<keyword evidence="8" id="KW-0238">DNA-binding</keyword>
<feature type="domain" description="C2H2-type" evidence="14">
    <location>
        <begin position="981"/>
        <end position="1008"/>
    </location>
</feature>
<feature type="domain" description="C2H2-type" evidence="14">
    <location>
        <begin position="814"/>
        <end position="842"/>
    </location>
</feature>
<keyword evidence="10" id="KW-0539">Nucleus</keyword>
<feature type="domain" description="C2H2-type" evidence="14">
    <location>
        <begin position="1009"/>
        <end position="1036"/>
    </location>
</feature>
<dbReference type="OMA" id="THWANPA"/>
<evidence type="ECO:0000313" key="15">
    <source>
        <dbReference type="Ensembl" id="ENSSAUP00010002958.1"/>
    </source>
</evidence>
<keyword evidence="9" id="KW-0804">Transcription</keyword>
<proteinExistence type="inferred from homology"/>
<keyword evidence="7" id="KW-0805">Transcription regulation</keyword>
<dbReference type="InterPro" id="IPR029400">
    <property type="entry name" value="TINF2_N"/>
</dbReference>
<evidence type="ECO:0000256" key="12">
    <source>
        <dbReference type="SAM" id="Coils"/>
    </source>
</evidence>
<dbReference type="FunFam" id="3.30.160.60:FF:002343">
    <property type="entry name" value="Zinc finger protein 33A"/>
    <property type="match status" value="1"/>
</dbReference>
<feature type="domain" description="C2H2-type" evidence="14">
    <location>
        <begin position="873"/>
        <end position="896"/>
    </location>
</feature>
<keyword evidence="5 11" id="KW-0863">Zinc-finger</keyword>
<dbReference type="OrthoDB" id="691673at2759"/>
<keyword evidence="3" id="KW-0479">Metal-binding</keyword>
<feature type="domain" description="C2H2-type" evidence="14">
    <location>
        <begin position="1037"/>
        <end position="1064"/>
    </location>
</feature>
<name>A0A671TLR4_SPAAU</name>
<dbReference type="GeneID" id="115595449"/>
<dbReference type="Gene3D" id="3.30.160.60">
    <property type="entry name" value="Classic Zinc Finger"/>
    <property type="match status" value="8"/>
</dbReference>
<dbReference type="Proteomes" id="UP000472265">
    <property type="component" value="Chromosome 14"/>
</dbReference>
<evidence type="ECO:0000256" key="4">
    <source>
        <dbReference type="ARBA" id="ARBA00022737"/>
    </source>
</evidence>
<dbReference type="PANTHER" id="PTHR24394">
    <property type="entry name" value="ZINC FINGER PROTEIN"/>
    <property type="match status" value="1"/>
</dbReference>
<dbReference type="Gene3D" id="1.10.10.60">
    <property type="entry name" value="Homeodomain-like"/>
    <property type="match status" value="4"/>
</dbReference>
<gene>
    <name evidence="15" type="primary">LOC115595449</name>
</gene>
<evidence type="ECO:0000256" key="7">
    <source>
        <dbReference type="ARBA" id="ARBA00023015"/>
    </source>
</evidence>
<dbReference type="PROSITE" id="PS00028">
    <property type="entry name" value="ZINC_FINGER_C2H2_1"/>
    <property type="match status" value="7"/>
</dbReference>
<dbReference type="Pfam" id="PF14973">
    <property type="entry name" value="TINF2_N"/>
    <property type="match status" value="1"/>
</dbReference>
<dbReference type="GO" id="GO:0000981">
    <property type="term" value="F:DNA-binding transcription factor activity, RNA polymerase II-specific"/>
    <property type="evidence" value="ECO:0007669"/>
    <property type="project" value="TreeGrafter"/>
</dbReference>
<evidence type="ECO:0000256" key="8">
    <source>
        <dbReference type="ARBA" id="ARBA00023125"/>
    </source>
</evidence>
<reference evidence="15" key="2">
    <citation type="submission" date="2025-08" db="UniProtKB">
        <authorList>
            <consortium name="Ensembl"/>
        </authorList>
    </citation>
    <scope>IDENTIFICATION</scope>
</reference>
<feature type="coiled-coil region" evidence="12">
    <location>
        <begin position="49"/>
        <end position="76"/>
    </location>
</feature>
<dbReference type="PANTHER" id="PTHR24394:SF44">
    <property type="entry name" value="ZINC FINGER PROTEIN 271-LIKE"/>
    <property type="match status" value="1"/>
</dbReference>
<evidence type="ECO:0000256" key="13">
    <source>
        <dbReference type="SAM" id="MobiDB-lite"/>
    </source>
</evidence>
<dbReference type="InParanoid" id="A0A671TLR4"/>
<dbReference type="InterPro" id="IPR013087">
    <property type="entry name" value="Znf_C2H2_type"/>
</dbReference>